<gene>
    <name evidence="5" type="ORF">HCB27_05010</name>
</gene>
<dbReference type="InterPro" id="IPR008964">
    <property type="entry name" value="Invasin/intimin_cell_adhesion"/>
</dbReference>
<dbReference type="EMBL" id="JAARYD010000002">
    <property type="protein sequence ID" value="MBC2175964.1"/>
    <property type="molecule type" value="Genomic_DNA"/>
</dbReference>
<reference evidence="5 6" key="1">
    <citation type="submission" date="2020-03" db="EMBL/GenBank/DDBJ databases">
        <title>Soil Listeria distribution.</title>
        <authorList>
            <person name="Liao J."/>
            <person name="Wiedmann M."/>
        </authorList>
    </citation>
    <scope>NUCLEOTIDE SEQUENCE [LARGE SCALE GENOMIC DNA]</scope>
    <source>
        <strain evidence="5 6">FSL L7-0259</strain>
    </source>
</reference>
<dbReference type="Gene3D" id="2.60.40.10">
    <property type="entry name" value="Immunoglobulins"/>
    <property type="match status" value="7"/>
</dbReference>
<feature type="domain" description="BIG2" evidence="4">
    <location>
        <begin position="917"/>
        <end position="1002"/>
    </location>
</feature>
<dbReference type="GO" id="GO:0005576">
    <property type="term" value="C:extracellular region"/>
    <property type="evidence" value="ECO:0007669"/>
    <property type="project" value="UniProtKB-SubCell"/>
</dbReference>
<feature type="domain" description="BIG2" evidence="4">
    <location>
        <begin position="1012"/>
        <end position="1089"/>
    </location>
</feature>
<dbReference type="RefSeq" id="WP_185548575.1">
    <property type="nucleotide sequence ID" value="NZ_JAARYD010000002.1"/>
</dbReference>
<dbReference type="PANTHER" id="PTHR23303:SF14">
    <property type="entry name" value="BOS COMPLEX SUBUNIT NOMO1-RELATED"/>
    <property type="match status" value="1"/>
</dbReference>
<dbReference type="SUPFAM" id="SSF49373">
    <property type="entry name" value="Invasin/intimin cell-adhesion fragments"/>
    <property type="match status" value="2"/>
</dbReference>
<dbReference type="InterPro" id="IPR051417">
    <property type="entry name" value="SDr/BOS_complex"/>
</dbReference>
<dbReference type="Gene3D" id="2.60.40.1080">
    <property type="match status" value="4"/>
</dbReference>
<evidence type="ECO:0000313" key="6">
    <source>
        <dbReference type="Proteomes" id="UP000541735"/>
    </source>
</evidence>
<comment type="caution">
    <text evidence="5">The sequence shown here is derived from an EMBL/GenBank/DDBJ whole genome shotgun (WGS) entry which is preliminary data.</text>
</comment>
<evidence type="ECO:0000259" key="4">
    <source>
        <dbReference type="SMART" id="SM00635"/>
    </source>
</evidence>
<dbReference type="SUPFAM" id="SSF117074">
    <property type="entry name" value="Hypothetical protein PA1324"/>
    <property type="match status" value="5"/>
</dbReference>
<dbReference type="Pfam" id="PF13620">
    <property type="entry name" value="CarboxypepD_reg"/>
    <property type="match status" value="1"/>
</dbReference>
<proteinExistence type="predicted"/>
<sequence>MQKKTLMKKWGTGVLTGVLVLGSLTPVFQPYKPVSAAENTLKQLQASGQGSVSDVMFEDLNGNGTQDAGESKGIAGIKVELHNDQGTLVGTATTGADGRYSFTDLPDGTYYLHVDMSTLPTDEKLYTTQGINGSDGNSTYFTITNGNAVTGFHFGFYPNEAPKLGSVSDVMFEDLNGNTSQDSGEKGVAGIKVELRNTQGELIASTTTGADGRYTFSDVSDGQYYIHVDLTTIPKNEKLYTTEGINGADGNSSYFTVSNGNAITGFHFGFYPQQGAIQSYVYNDANGNGQKDGGEAGISGVHIALYNEAGAKVADATTDSAGAYHFDALDPGRYYAKADIPADYKYQSSTYFGTDGTTGYFSIASQQTIHNELNLGLHTLDNSAVSGKVTDAATGAGLANTRVELHDVQGNLVDAQQTDANGNYNFTNVSEGNYYTKVIIPSGYEYASSNGYGNDGNSNYIQLNGENTATGYSIALKKQVTNNSAISGKVTDATTGAGLPNTRVELHDVQGNTVDAQQTDASGNYNFTGLAAGDYYTKVVIPSNYDYASSNGYGSDGNSNYIQLDGQNTSSSYTIALRKQANTTISGVINTPSGQGVNENVSLYNVDGTLVKTVTTNSQGNFSFDGVGAGNYYVKASIPEGYTFESSEGFGSDGNSFYLQADGTSDISNLRLTLAQKVGQIRSTVFNDLNKNGTQEVGESGIAEATVTLYSNTGAVVETTTTDANGLYKFETITPGTYYVKVTPPAGYDNLANAAFGDDGVSGYIQVESEQVRTDMNAALVKEQQAETFSEVDWIYNRGGVNDGIVTEGQTISVFESYTDKNNYHNLDFNLKDKDGNVLDPDNYTITSSNTSVATIEHSNEDAPLYVAKIQGAGSTVITIKDKDGKVLRQYTINIKASAQNVEWIYNKDASADRNVVNNDVITVPQTYLDEFNHKNVNFDLTDKNGNVVDPHDYTITSSNTAVATIAYGNGSDPLYVATIQAPGSTLITVKDAYGQTVRQYTLNVTTPEDIAVTDLNLATTDINTTVNATGKIDATVAPSNATNKTLSYTPADPSIITVDANGNWTAHKAGTTTIAVKTTDGSNITKTVNVTVTDPNAIASVKWNYNKDGVSRPVNNNGILEIPNTYLNQFNKPHVDIQFYNSSNVLVKPTGYTVSFSDTTIAAADFSNPDLIALVHNEKAGSTNVTIRDAAGNVVRSFTYTVTATDILATDLALGASNITANVNDTGKIDATVSPSNATNKTLSYTPADSSIITVDANGNWTAHKSGTTTIAVKTTDGSNITKTINVTVNKSIAERVGSVDIELVNDRRDGVYPAGGVRGISFYLYPHVADVPAGVVYTVDTYNPYGTFSNTKVIGTSNGTYHQEMVSDSFGGWTTPEEQVKVYATYNGVRYLLLDDVAGNILQYQTQHVWSD</sequence>
<protein>
    <recommendedName>
        <fullName evidence="4">BIG2 domain-containing protein</fullName>
    </recommendedName>
</protein>
<evidence type="ECO:0000256" key="1">
    <source>
        <dbReference type="ARBA" id="ARBA00004613"/>
    </source>
</evidence>
<evidence type="ECO:0000256" key="2">
    <source>
        <dbReference type="ARBA" id="ARBA00022525"/>
    </source>
</evidence>
<evidence type="ECO:0000313" key="5">
    <source>
        <dbReference type="EMBL" id="MBC2175964.1"/>
    </source>
</evidence>
<accession>A0A7X0Z4R3</accession>
<dbReference type="SMART" id="SM00635">
    <property type="entry name" value="BID_2"/>
    <property type="match status" value="4"/>
</dbReference>
<keyword evidence="3" id="KW-0732">Signal</keyword>
<name>A0A7X0Z4R3_9LIST</name>
<dbReference type="InterPro" id="IPR013783">
    <property type="entry name" value="Ig-like_fold"/>
</dbReference>
<dbReference type="InterPro" id="IPR033764">
    <property type="entry name" value="Sdr_B"/>
</dbReference>
<keyword evidence="2" id="KW-0964">Secreted</keyword>
<dbReference type="SUPFAM" id="SSF49478">
    <property type="entry name" value="Cna protein B-type domain"/>
    <property type="match status" value="2"/>
</dbReference>
<dbReference type="PANTHER" id="PTHR23303">
    <property type="entry name" value="CARBOXYPEPTIDASE REGULATORY REGION-CONTAINING"/>
    <property type="match status" value="1"/>
</dbReference>
<dbReference type="Proteomes" id="UP000541735">
    <property type="component" value="Unassembled WGS sequence"/>
</dbReference>
<feature type="domain" description="BIG2" evidence="4">
    <location>
        <begin position="1209"/>
        <end position="1286"/>
    </location>
</feature>
<dbReference type="InterPro" id="IPR003343">
    <property type="entry name" value="Big_2"/>
</dbReference>
<feature type="domain" description="BIG2" evidence="4">
    <location>
        <begin position="801"/>
        <end position="892"/>
    </location>
</feature>
<comment type="subcellular location">
    <subcellularLocation>
        <location evidence="1">Secreted</location>
    </subcellularLocation>
</comment>
<evidence type="ECO:0000256" key="3">
    <source>
        <dbReference type="ARBA" id="ARBA00022729"/>
    </source>
</evidence>
<dbReference type="Pfam" id="PF17210">
    <property type="entry name" value="SdrD_B"/>
    <property type="match status" value="6"/>
</dbReference>
<organism evidence="5 6">
    <name type="scientific">Listeria booriae</name>
    <dbReference type="NCBI Taxonomy" id="1552123"/>
    <lineage>
        <taxon>Bacteria</taxon>
        <taxon>Bacillati</taxon>
        <taxon>Bacillota</taxon>
        <taxon>Bacilli</taxon>
        <taxon>Bacillales</taxon>
        <taxon>Listeriaceae</taxon>
        <taxon>Listeria</taxon>
    </lineage>
</organism>